<proteinExistence type="predicted"/>
<dbReference type="Proteomes" id="UP000243589">
    <property type="component" value="Unassembled WGS sequence"/>
</dbReference>
<name>A0A150H600_9MICO</name>
<organism evidence="1 2">
    <name type="scientific">Brevibacterium ravenspurgense</name>
    <dbReference type="NCBI Taxonomy" id="479117"/>
    <lineage>
        <taxon>Bacteria</taxon>
        <taxon>Bacillati</taxon>
        <taxon>Actinomycetota</taxon>
        <taxon>Actinomycetes</taxon>
        <taxon>Micrococcales</taxon>
        <taxon>Brevibacteriaceae</taxon>
        <taxon>Brevibacterium</taxon>
    </lineage>
</organism>
<dbReference type="EMBL" id="LQQC01000012">
    <property type="protein sequence ID" value="KXZ57288.1"/>
    <property type="molecule type" value="Genomic_DNA"/>
</dbReference>
<sequence length="82" mass="9289">MPCDAINTFMARAGLVPFRFDERAADLALTTAWMREKTGRKPKDGLDRYAVRKLSQSRSLNLGRLRRLLGVEPVQGLARRDS</sequence>
<dbReference type="AlphaFoldDB" id="A0A150H600"/>
<evidence type="ECO:0000313" key="2">
    <source>
        <dbReference type="Proteomes" id="UP000243589"/>
    </source>
</evidence>
<gene>
    <name evidence="1" type="ORF">Bravens_01808</name>
</gene>
<comment type="caution">
    <text evidence="1">The sequence shown here is derived from an EMBL/GenBank/DDBJ whole genome shotgun (WGS) entry which is preliminary data.</text>
</comment>
<reference evidence="1 2" key="1">
    <citation type="submission" date="2016-01" db="EMBL/GenBank/DDBJ databases">
        <title>Use of Whole Genome Sequencing to ascertain that Brevibacterium massiliense (Roux, Raoult 2009) is a later heterotypic synonym of Brevibacterium ravenspurgense (Mages 2008).</title>
        <authorList>
            <person name="Bernier A.-M."/>
            <person name="Burdz T."/>
            <person name="Huynh C."/>
            <person name="Pachecho A.L."/>
            <person name="Wiebe D."/>
            <person name="Bonner C."/>
            <person name="Bernard K."/>
        </authorList>
    </citation>
    <scope>NUCLEOTIDE SEQUENCE [LARGE SCALE GENOMIC DNA]</scope>
    <source>
        <strain evidence="1 2">CCUG56047</strain>
    </source>
</reference>
<protein>
    <submittedName>
        <fullName evidence="1">Uncharacterized protein</fullName>
    </submittedName>
</protein>
<dbReference type="PATRIC" id="fig|479117.4.peg.1791"/>
<accession>A0A150H600</accession>
<evidence type="ECO:0000313" key="1">
    <source>
        <dbReference type="EMBL" id="KXZ57288.1"/>
    </source>
</evidence>
<keyword evidence="2" id="KW-1185">Reference proteome</keyword>